<dbReference type="InterPro" id="IPR013041">
    <property type="entry name" value="Clathrin_app_Ig-like_sf"/>
</dbReference>
<evidence type="ECO:0000259" key="11">
    <source>
        <dbReference type="PROSITE" id="PS50180"/>
    </source>
</evidence>
<evidence type="ECO:0000256" key="2">
    <source>
        <dbReference type="ARBA" id="ARBA00004555"/>
    </source>
</evidence>
<dbReference type="Gene3D" id="1.25.10.10">
    <property type="entry name" value="Leucine-rich Repeat Variant"/>
    <property type="match status" value="1"/>
</dbReference>
<evidence type="ECO:0000256" key="6">
    <source>
        <dbReference type="ARBA" id="ARBA00023034"/>
    </source>
</evidence>
<comment type="similarity">
    <text evidence="3 9">Belongs to the adaptor complexes large subunit family.</text>
</comment>
<dbReference type="Gene3D" id="2.60.40.1230">
    <property type="match status" value="1"/>
</dbReference>
<dbReference type="PANTHER" id="PTHR22780">
    <property type="entry name" value="ADAPTIN, ALPHA/GAMMA/EPSILON"/>
    <property type="match status" value="1"/>
</dbReference>
<keyword evidence="6 9" id="KW-0333">Golgi apparatus</keyword>
<dbReference type="InterPro" id="IPR008153">
    <property type="entry name" value="GAE_dom"/>
</dbReference>
<dbReference type="EMBL" id="JAPFFF010000006">
    <property type="protein sequence ID" value="KAK8887145.1"/>
    <property type="molecule type" value="Genomic_DNA"/>
</dbReference>
<evidence type="ECO:0000256" key="9">
    <source>
        <dbReference type="PIRNR" id="PIRNR037094"/>
    </source>
</evidence>
<dbReference type="Pfam" id="PF02883">
    <property type="entry name" value="Alpha_adaptinC2"/>
    <property type="match status" value="1"/>
</dbReference>
<keyword evidence="4 9" id="KW-0813">Transport</keyword>
<dbReference type="SMART" id="SM00809">
    <property type="entry name" value="Alpha_adaptinC2"/>
    <property type="match status" value="1"/>
</dbReference>
<feature type="compositionally biased region" description="Low complexity" evidence="10">
    <location>
        <begin position="670"/>
        <end position="686"/>
    </location>
</feature>
<accession>A0ABR2K7P7</accession>
<evidence type="ECO:0000256" key="7">
    <source>
        <dbReference type="ARBA" id="ARBA00023136"/>
    </source>
</evidence>
<evidence type="ECO:0000256" key="4">
    <source>
        <dbReference type="ARBA" id="ARBA00022448"/>
    </source>
</evidence>
<reference evidence="12 13" key="1">
    <citation type="submission" date="2024-04" db="EMBL/GenBank/DDBJ databases">
        <title>Tritrichomonas musculus Genome.</title>
        <authorList>
            <person name="Alves-Ferreira E."/>
            <person name="Grigg M."/>
            <person name="Lorenzi H."/>
            <person name="Galac M."/>
        </authorList>
    </citation>
    <scope>NUCLEOTIDE SEQUENCE [LARGE SCALE GENOMIC DNA]</scope>
    <source>
        <strain evidence="12 13">EAF2021</strain>
    </source>
</reference>
<comment type="caution">
    <text evidence="12">The sequence shown here is derived from an EMBL/GenBank/DDBJ whole genome shotgun (WGS) entry which is preliminary data.</text>
</comment>
<keyword evidence="8 9" id="KW-0968">Cytoplasmic vesicle</keyword>
<comment type="subcellular location">
    <subcellularLocation>
        <location evidence="1">Cytoplasmic vesicle membrane</location>
    </subcellularLocation>
    <subcellularLocation>
        <location evidence="2">Golgi apparatus</location>
    </subcellularLocation>
</comment>
<dbReference type="PROSITE" id="PS50180">
    <property type="entry name" value="GAE"/>
    <property type="match status" value="1"/>
</dbReference>
<proteinExistence type="inferred from homology"/>
<gene>
    <name evidence="12" type="ORF">M9Y10_038183</name>
</gene>
<feature type="compositionally biased region" description="Polar residues" evidence="10">
    <location>
        <begin position="626"/>
        <end position="639"/>
    </location>
</feature>
<keyword evidence="7 9" id="KW-0472">Membrane</keyword>
<dbReference type="InterPro" id="IPR008152">
    <property type="entry name" value="Clathrin_a/b/g-adaptin_app_Ig"/>
</dbReference>
<dbReference type="InterPro" id="IPR050840">
    <property type="entry name" value="Adaptor_Complx_Large_Subunit"/>
</dbReference>
<dbReference type="InterPro" id="IPR011989">
    <property type="entry name" value="ARM-like"/>
</dbReference>
<evidence type="ECO:0000256" key="8">
    <source>
        <dbReference type="ARBA" id="ARBA00023329"/>
    </source>
</evidence>
<feature type="region of interest" description="Disordered" evidence="10">
    <location>
        <begin position="626"/>
        <end position="654"/>
    </location>
</feature>
<dbReference type="InterPro" id="IPR002553">
    <property type="entry name" value="Clathrin/coatomer_adapt-like_N"/>
</dbReference>
<name>A0ABR2K7P7_9EUKA</name>
<organism evidence="12 13">
    <name type="scientific">Tritrichomonas musculus</name>
    <dbReference type="NCBI Taxonomy" id="1915356"/>
    <lineage>
        <taxon>Eukaryota</taxon>
        <taxon>Metamonada</taxon>
        <taxon>Parabasalia</taxon>
        <taxon>Tritrichomonadida</taxon>
        <taxon>Tritrichomonadidae</taxon>
        <taxon>Tritrichomonas</taxon>
    </lineage>
</organism>
<sequence length="803" mass="90008">MSTPLQEFILSIREAESIEDERLIITTELAEMRTLIRECDIDKKPNIIAKLIYLSITGENTSWGQIDAVSLMSHDRLSYKRLGYLAVQTIFDEQSEILVLITQTLHRDLNSQNPFIQALPLTFIANMGTAEMCQSVYTDVERLTSSVHPGIIKRAGMASVHIVRKVPELAPAFKKALTRLLSNTKHSVVTSGVSLAIEMMNAEPSYIKSWSHFAKPFTQLLSSLSHSRPTAEFRMSIFNDPFLQVKTLKLLGMLRQPSDELDEALTFLVTTVDARRNTGRTLLLQGVETIGLSAKKQSLCGLAFNQIGRLLNHKEPNVLYSVLSAFSKILYNGAEIIDRSSRDSLALQRYKTQIVQCLDYRDPSIRRRALDVILALVDSQNAETLVPEIIEYLHLADSDFRSEMIGKIYFVVQRFAPSPTWHFDIIHILLIDSGNYVGNDILTAFCRLIATNEDVRNHGLTLLQNTIAGYSSNQALIKVASWVLGEFLLVTKDQTVTHSAEGDSCALIDTMINILKMPQTQTETKCYLITGVTKLAARLKLGIQKVINYFKILSYDNEIEVQQRAGEMLRILQLPNIWEETLSPPEYKKTDQLATQKTAQIIVNQAESNKEDSNLPINSNNSANLIDLGNSNDHNNSLTNQAAIDNNNNQNSQQRGSIIDDLLSLSSIPSAPQQADQIQKQPKFDFQPPPNSVEAIRNQEFAIYFEISKNPSNPKQIAIRATIVNLGPQPLKSFSIQYGVPVGWAISTQQQSSTNLEPYGQNSIQQIIYLENRGTNPLMMKTHSTYFFGCQPIQSSDAVKPIF</sequence>
<evidence type="ECO:0000256" key="1">
    <source>
        <dbReference type="ARBA" id="ARBA00004156"/>
    </source>
</evidence>
<feature type="region of interest" description="Disordered" evidence="10">
    <location>
        <begin position="670"/>
        <end position="690"/>
    </location>
</feature>
<dbReference type="PIRSF" id="PIRSF037094">
    <property type="entry name" value="AP1_complex_gamma"/>
    <property type="match status" value="1"/>
</dbReference>
<dbReference type="InterPro" id="IPR017107">
    <property type="entry name" value="AP1_complex_gsu"/>
</dbReference>
<dbReference type="Pfam" id="PF01602">
    <property type="entry name" value="Adaptin_N"/>
    <property type="match status" value="1"/>
</dbReference>
<dbReference type="InterPro" id="IPR016024">
    <property type="entry name" value="ARM-type_fold"/>
</dbReference>
<dbReference type="SUPFAM" id="SSF48371">
    <property type="entry name" value="ARM repeat"/>
    <property type="match status" value="1"/>
</dbReference>
<evidence type="ECO:0000256" key="3">
    <source>
        <dbReference type="ARBA" id="ARBA00006613"/>
    </source>
</evidence>
<keyword evidence="5 9" id="KW-0653">Protein transport</keyword>
<evidence type="ECO:0000313" key="13">
    <source>
        <dbReference type="Proteomes" id="UP001470230"/>
    </source>
</evidence>
<keyword evidence="13" id="KW-1185">Reference proteome</keyword>
<dbReference type="Proteomes" id="UP001470230">
    <property type="component" value="Unassembled WGS sequence"/>
</dbReference>
<dbReference type="SUPFAM" id="SSF49348">
    <property type="entry name" value="Clathrin adaptor appendage domain"/>
    <property type="match status" value="1"/>
</dbReference>
<evidence type="ECO:0000256" key="10">
    <source>
        <dbReference type="SAM" id="MobiDB-lite"/>
    </source>
</evidence>
<evidence type="ECO:0000313" key="12">
    <source>
        <dbReference type="EMBL" id="KAK8887145.1"/>
    </source>
</evidence>
<feature type="domain" description="GAE" evidence="11">
    <location>
        <begin position="688"/>
        <end position="803"/>
    </location>
</feature>
<protein>
    <recommendedName>
        <fullName evidence="9">AP-1 complex subunit gamma</fullName>
    </recommendedName>
</protein>
<feature type="compositionally biased region" description="Low complexity" evidence="10">
    <location>
        <begin position="640"/>
        <end position="654"/>
    </location>
</feature>
<evidence type="ECO:0000256" key="5">
    <source>
        <dbReference type="ARBA" id="ARBA00022927"/>
    </source>
</evidence>